<name>A0AAV7LAM8_PLEWA</name>
<comment type="caution">
    <text evidence="1">The sequence shown here is derived from an EMBL/GenBank/DDBJ whole genome shotgun (WGS) entry which is preliminary data.</text>
</comment>
<dbReference type="EMBL" id="JANPWB010000015">
    <property type="protein sequence ID" value="KAJ1088671.1"/>
    <property type="molecule type" value="Genomic_DNA"/>
</dbReference>
<dbReference type="AlphaFoldDB" id="A0AAV7LAM8"/>
<dbReference type="Proteomes" id="UP001066276">
    <property type="component" value="Chromosome 11"/>
</dbReference>
<protein>
    <submittedName>
        <fullName evidence="1">Uncharacterized protein</fullName>
    </submittedName>
</protein>
<reference evidence="1" key="1">
    <citation type="journal article" date="2022" name="bioRxiv">
        <title>Sequencing and chromosome-scale assembly of the giantPleurodeles waltlgenome.</title>
        <authorList>
            <person name="Brown T."/>
            <person name="Elewa A."/>
            <person name="Iarovenko S."/>
            <person name="Subramanian E."/>
            <person name="Araus A.J."/>
            <person name="Petzold A."/>
            <person name="Susuki M."/>
            <person name="Suzuki K.-i.T."/>
            <person name="Hayashi T."/>
            <person name="Toyoda A."/>
            <person name="Oliveira C."/>
            <person name="Osipova E."/>
            <person name="Leigh N.D."/>
            <person name="Simon A."/>
            <person name="Yun M.H."/>
        </authorList>
    </citation>
    <scope>NUCLEOTIDE SEQUENCE</scope>
    <source>
        <strain evidence="1">20211129_DDA</strain>
        <tissue evidence="1">Liver</tissue>
    </source>
</reference>
<sequence>MAEGGLALPCYSSLDNMGLYGVQWPRGITGSGDSVHRCCDGEMAPAFTSEELERLVDGVLPQYGLLYEPPDQQVSTPWARGM</sequence>
<keyword evidence="2" id="KW-1185">Reference proteome</keyword>
<proteinExistence type="predicted"/>
<accession>A0AAV7LAM8</accession>
<gene>
    <name evidence="1" type="ORF">NDU88_001827</name>
</gene>
<evidence type="ECO:0000313" key="2">
    <source>
        <dbReference type="Proteomes" id="UP001066276"/>
    </source>
</evidence>
<evidence type="ECO:0000313" key="1">
    <source>
        <dbReference type="EMBL" id="KAJ1088671.1"/>
    </source>
</evidence>
<organism evidence="1 2">
    <name type="scientific">Pleurodeles waltl</name>
    <name type="common">Iberian ribbed newt</name>
    <dbReference type="NCBI Taxonomy" id="8319"/>
    <lineage>
        <taxon>Eukaryota</taxon>
        <taxon>Metazoa</taxon>
        <taxon>Chordata</taxon>
        <taxon>Craniata</taxon>
        <taxon>Vertebrata</taxon>
        <taxon>Euteleostomi</taxon>
        <taxon>Amphibia</taxon>
        <taxon>Batrachia</taxon>
        <taxon>Caudata</taxon>
        <taxon>Salamandroidea</taxon>
        <taxon>Salamandridae</taxon>
        <taxon>Pleurodelinae</taxon>
        <taxon>Pleurodeles</taxon>
    </lineage>
</organism>